<dbReference type="GO" id="GO:0022857">
    <property type="term" value="F:transmembrane transporter activity"/>
    <property type="evidence" value="ECO:0007669"/>
    <property type="project" value="InterPro"/>
</dbReference>
<evidence type="ECO:0000256" key="5">
    <source>
        <dbReference type="ARBA" id="ARBA00022989"/>
    </source>
</evidence>
<feature type="transmembrane region" description="Helical" evidence="7">
    <location>
        <begin position="79"/>
        <end position="100"/>
    </location>
</feature>
<dbReference type="AlphaFoldDB" id="A0A0R1NS12"/>
<dbReference type="InterPro" id="IPR050171">
    <property type="entry name" value="MFS_Transporters"/>
</dbReference>
<evidence type="ECO:0000313" key="9">
    <source>
        <dbReference type="EMBL" id="KRL22870.1"/>
    </source>
</evidence>
<keyword evidence="6 7" id="KW-0472">Membrane</keyword>
<dbReference type="SUPFAM" id="SSF103473">
    <property type="entry name" value="MFS general substrate transporter"/>
    <property type="match status" value="1"/>
</dbReference>
<dbReference type="EMBL" id="AZEB01000003">
    <property type="protein sequence ID" value="KRL22870.1"/>
    <property type="molecule type" value="Genomic_DNA"/>
</dbReference>
<evidence type="ECO:0000256" key="2">
    <source>
        <dbReference type="ARBA" id="ARBA00022448"/>
    </source>
</evidence>
<organism evidence="9 10">
    <name type="scientific">Lentilactobacillus kisonensis DSM 19906 = JCM 15041</name>
    <dbReference type="NCBI Taxonomy" id="1423766"/>
    <lineage>
        <taxon>Bacteria</taxon>
        <taxon>Bacillati</taxon>
        <taxon>Bacillota</taxon>
        <taxon>Bacilli</taxon>
        <taxon>Lactobacillales</taxon>
        <taxon>Lactobacillaceae</taxon>
        <taxon>Lentilactobacillus</taxon>
    </lineage>
</organism>
<evidence type="ECO:0000256" key="6">
    <source>
        <dbReference type="ARBA" id="ARBA00023136"/>
    </source>
</evidence>
<dbReference type="PANTHER" id="PTHR23517:SF3">
    <property type="entry name" value="INTEGRAL MEMBRANE TRANSPORT PROTEIN"/>
    <property type="match status" value="1"/>
</dbReference>
<dbReference type="PANTHER" id="PTHR23517">
    <property type="entry name" value="RESISTANCE PROTEIN MDTM, PUTATIVE-RELATED-RELATED"/>
    <property type="match status" value="1"/>
</dbReference>
<keyword evidence="3" id="KW-1003">Cell membrane</keyword>
<evidence type="ECO:0000256" key="1">
    <source>
        <dbReference type="ARBA" id="ARBA00004651"/>
    </source>
</evidence>
<evidence type="ECO:0000256" key="4">
    <source>
        <dbReference type="ARBA" id="ARBA00022692"/>
    </source>
</evidence>
<protein>
    <submittedName>
        <fullName evidence="9">Transporter, major facilitator family protein</fullName>
    </submittedName>
</protein>
<dbReference type="InterPro" id="IPR036259">
    <property type="entry name" value="MFS_trans_sf"/>
</dbReference>
<dbReference type="RefSeq" id="WP_056949157.1">
    <property type="nucleotide sequence ID" value="NZ_AZEB01000003.1"/>
</dbReference>
<feature type="domain" description="Major facilitator superfamily (MFS) profile" evidence="8">
    <location>
        <begin position="10"/>
        <end position="393"/>
    </location>
</feature>
<accession>A0A0R1NS12</accession>
<keyword evidence="5 7" id="KW-1133">Transmembrane helix</keyword>
<evidence type="ECO:0000256" key="7">
    <source>
        <dbReference type="SAM" id="Phobius"/>
    </source>
</evidence>
<feature type="transmembrane region" description="Helical" evidence="7">
    <location>
        <begin position="242"/>
        <end position="263"/>
    </location>
</feature>
<feature type="transmembrane region" description="Helical" evidence="7">
    <location>
        <begin position="136"/>
        <end position="158"/>
    </location>
</feature>
<dbReference type="PATRIC" id="fig|1423766.4.peg.1680"/>
<dbReference type="Pfam" id="PF07690">
    <property type="entry name" value="MFS_1"/>
    <property type="match status" value="1"/>
</dbReference>
<feature type="transmembrane region" description="Helical" evidence="7">
    <location>
        <begin position="46"/>
        <end position="67"/>
    </location>
</feature>
<feature type="transmembrane region" description="Helical" evidence="7">
    <location>
        <begin position="164"/>
        <end position="184"/>
    </location>
</feature>
<feature type="transmembrane region" description="Helical" evidence="7">
    <location>
        <begin position="106"/>
        <end position="124"/>
    </location>
</feature>
<evidence type="ECO:0000259" key="8">
    <source>
        <dbReference type="PROSITE" id="PS50850"/>
    </source>
</evidence>
<dbReference type="Proteomes" id="UP000051439">
    <property type="component" value="Unassembled WGS sequence"/>
</dbReference>
<dbReference type="GO" id="GO:0005886">
    <property type="term" value="C:plasma membrane"/>
    <property type="evidence" value="ECO:0007669"/>
    <property type="project" value="UniProtKB-SubCell"/>
</dbReference>
<dbReference type="PROSITE" id="PS50850">
    <property type="entry name" value="MFS"/>
    <property type="match status" value="1"/>
</dbReference>
<gene>
    <name evidence="9" type="ORF">FC98_GL001622</name>
</gene>
<feature type="transmembrane region" description="Helical" evidence="7">
    <location>
        <begin position="270"/>
        <end position="291"/>
    </location>
</feature>
<feature type="transmembrane region" description="Helical" evidence="7">
    <location>
        <begin position="328"/>
        <end position="347"/>
    </location>
</feature>
<keyword evidence="4 7" id="KW-0812">Transmembrane</keyword>
<sequence>MEKGEQYKRSVMLTVLSLSLIISGSNAVSGAIPLMQRHFSNMPTTAVELIVTIPSFASIFVPLLSGYIEKGIGKRSLSLIGLGLAIIGGLLPVFVISYIPVILSRILLGVGLSLFTPLTVSYILDLYDKDESNALLGYRNAVMSLGDTAMLLIAGVLLKISWHLTFGVFLTLLIPFSMILFFMPKKFDHYSIMSKSGEVKAKQRTNLAITIYALIFLVITLAYSTIFIKLADYIVNNHIGDASAASFVFSVLTATSIVAGIAYKYIFKLLKAYTTAISAIIAGISLIIALLNQNLTWMVVFIVIAGFFWGILNPHLTSMMADQSPEGSVTLSTSIIVMGINLAYLISPYYNAFVSKLFHNFSSGFSLTFAGVVWTIFGIIYLIYIYFSQKQKSIS</sequence>
<evidence type="ECO:0000313" key="10">
    <source>
        <dbReference type="Proteomes" id="UP000051439"/>
    </source>
</evidence>
<feature type="transmembrane region" description="Helical" evidence="7">
    <location>
        <begin position="297"/>
        <end position="316"/>
    </location>
</feature>
<proteinExistence type="predicted"/>
<dbReference type="Gene3D" id="1.20.1250.20">
    <property type="entry name" value="MFS general substrate transporter like domains"/>
    <property type="match status" value="1"/>
</dbReference>
<name>A0A0R1NS12_9LACO</name>
<dbReference type="InterPro" id="IPR020846">
    <property type="entry name" value="MFS_dom"/>
</dbReference>
<comment type="subcellular location">
    <subcellularLocation>
        <location evidence="1">Cell membrane</location>
        <topology evidence="1">Multi-pass membrane protein</topology>
    </subcellularLocation>
</comment>
<feature type="transmembrane region" description="Helical" evidence="7">
    <location>
        <begin position="367"/>
        <end position="387"/>
    </location>
</feature>
<evidence type="ECO:0000256" key="3">
    <source>
        <dbReference type="ARBA" id="ARBA00022475"/>
    </source>
</evidence>
<keyword evidence="2" id="KW-0813">Transport</keyword>
<feature type="transmembrane region" description="Helical" evidence="7">
    <location>
        <begin position="205"/>
        <end position="230"/>
    </location>
</feature>
<reference evidence="9 10" key="1">
    <citation type="journal article" date="2015" name="Genome Announc.">
        <title>Expanding the biotechnology potential of lactobacilli through comparative genomics of 213 strains and associated genera.</title>
        <authorList>
            <person name="Sun Z."/>
            <person name="Harris H.M."/>
            <person name="McCann A."/>
            <person name="Guo C."/>
            <person name="Argimon S."/>
            <person name="Zhang W."/>
            <person name="Yang X."/>
            <person name="Jeffery I.B."/>
            <person name="Cooney J.C."/>
            <person name="Kagawa T.F."/>
            <person name="Liu W."/>
            <person name="Song Y."/>
            <person name="Salvetti E."/>
            <person name="Wrobel A."/>
            <person name="Rasinkangas P."/>
            <person name="Parkhill J."/>
            <person name="Rea M.C."/>
            <person name="O'Sullivan O."/>
            <person name="Ritari J."/>
            <person name="Douillard F.P."/>
            <person name="Paul Ross R."/>
            <person name="Yang R."/>
            <person name="Briner A.E."/>
            <person name="Felis G.E."/>
            <person name="de Vos W.M."/>
            <person name="Barrangou R."/>
            <person name="Klaenhammer T.R."/>
            <person name="Caufield P.W."/>
            <person name="Cui Y."/>
            <person name="Zhang H."/>
            <person name="O'Toole P.W."/>
        </authorList>
    </citation>
    <scope>NUCLEOTIDE SEQUENCE [LARGE SCALE GENOMIC DNA]</scope>
    <source>
        <strain evidence="9 10">DSM 19906</strain>
    </source>
</reference>
<dbReference type="InterPro" id="IPR011701">
    <property type="entry name" value="MFS"/>
</dbReference>
<comment type="caution">
    <text evidence="9">The sequence shown here is derived from an EMBL/GenBank/DDBJ whole genome shotgun (WGS) entry which is preliminary data.</text>
</comment>
<keyword evidence="10" id="KW-1185">Reference proteome</keyword>